<dbReference type="PANTHER" id="PTHR31987">
    <property type="entry name" value="GLUTAMINASE A-RELATED"/>
    <property type="match status" value="1"/>
</dbReference>
<feature type="signal peptide" evidence="1">
    <location>
        <begin position="1"/>
        <end position="17"/>
    </location>
</feature>
<organism evidence="4 5">
    <name type="scientific">Cercospora kikuchii</name>
    <dbReference type="NCBI Taxonomy" id="84275"/>
    <lineage>
        <taxon>Eukaryota</taxon>
        <taxon>Fungi</taxon>
        <taxon>Dikarya</taxon>
        <taxon>Ascomycota</taxon>
        <taxon>Pezizomycotina</taxon>
        <taxon>Dothideomycetes</taxon>
        <taxon>Dothideomycetidae</taxon>
        <taxon>Mycosphaerellales</taxon>
        <taxon>Mycosphaerellaceae</taxon>
        <taxon>Cercospora</taxon>
    </lineage>
</organism>
<evidence type="ECO:0000259" key="3">
    <source>
        <dbReference type="Pfam" id="PF17168"/>
    </source>
</evidence>
<feature type="domain" description="Glutaminase A N-terminal" evidence="3">
    <location>
        <begin position="253"/>
        <end position="409"/>
    </location>
</feature>
<keyword evidence="5" id="KW-1185">Reference proteome</keyword>
<dbReference type="Proteomes" id="UP000825890">
    <property type="component" value="Unassembled WGS sequence"/>
</dbReference>
<feature type="domain" description="Glutaminase A N-terminal" evidence="3">
    <location>
        <begin position="103"/>
        <end position="182"/>
    </location>
</feature>
<protein>
    <recommendedName>
        <fullName evidence="6">Glutaminase A</fullName>
    </recommendedName>
</protein>
<evidence type="ECO:0008006" key="6">
    <source>
        <dbReference type="Google" id="ProtNLM"/>
    </source>
</evidence>
<dbReference type="OrthoDB" id="431715at2759"/>
<feature type="chain" id="PRO_5040156935" description="Glutaminase A" evidence="1">
    <location>
        <begin position="18"/>
        <end position="775"/>
    </location>
</feature>
<dbReference type="InterPro" id="IPR032514">
    <property type="entry name" value="GtaA_central"/>
</dbReference>
<dbReference type="PANTHER" id="PTHR31987:SF1">
    <property type="entry name" value="GLUTAMINASE A"/>
    <property type="match status" value="1"/>
</dbReference>
<evidence type="ECO:0000313" key="5">
    <source>
        <dbReference type="Proteomes" id="UP000825890"/>
    </source>
</evidence>
<comment type="caution">
    <text evidence="4">The sequence shown here is derived from an EMBL/GenBank/DDBJ whole genome shotgun (WGS) entry which is preliminary data.</text>
</comment>
<reference evidence="4 5" key="1">
    <citation type="submission" date="2021-01" db="EMBL/GenBank/DDBJ databases">
        <title>Cercospora kikuchii MAFF 305040 whole genome shotgun sequence.</title>
        <authorList>
            <person name="Kashiwa T."/>
            <person name="Suzuki T."/>
        </authorList>
    </citation>
    <scope>NUCLEOTIDE SEQUENCE [LARGE SCALE GENOMIC DNA]</scope>
    <source>
        <strain evidence="4 5">MAFF 305040</strain>
    </source>
</reference>
<accession>A0A9P3CEU3</accession>
<dbReference type="RefSeq" id="XP_044653582.1">
    <property type="nucleotide sequence ID" value="XM_044797647.1"/>
</dbReference>
<evidence type="ECO:0000256" key="1">
    <source>
        <dbReference type="SAM" id="SignalP"/>
    </source>
</evidence>
<dbReference type="Pfam" id="PF17168">
    <property type="entry name" value="DUF5127"/>
    <property type="match status" value="2"/>
</dbReference>
<dbReference type="InterPro" id="IPR052743">
    <property type="entry name" value="Glutaminase_GtaA"/>
</dbReference>
<dbReference type="EMBL" id="BOLY01000002">
    <property type="protein sequence ID" value="GIZ39095.1"/>
    <property type="molecule type" value="Genomic_DNA"/>
</dbReference>
<keyword evidence="1" id="KW-0732">Signal</keyword>
<dbReference type="InterPro" id="IPR033433">
    <property type="entry name" value="GtaA_N"/>
</dbReference>
<sequence length="775" mass="84641">MHFSFFTLAGLATLATAQSTFSPLRPPAIPLAVKSPYMSTWQQAGSDGGNGGYLPGQWPTFWNGAITGWCGMIRVDNSTYTWMGNPDGGRAFVNQTAFSYTSTKSIFTMQAGPVQMVVTFLSNVTPNDLLRSSLPQTYMNVDVKSTDGRTHNVQLYSDISAEWVSGDRGATAQWAYGNVNDNPQPKVFAAAPSAASTSQPATTFGTQTAFKVENVVPTFVPIVADGLGSRPNPARNQPNATFSPVAVQSVGAASGGLAYHKVYRQQQLEFGSINEQAEWGNWYFATANTTKLTFQSGQDTTVRGNFMRSGNLANTKDTKFRAINNAYPVFGFAVNVGQLGSTTQSTLWQISLHQQNCVQFQGTKNGVQKLPCMVTNYFPTELAAMKWFYDDYSNAKALSSSFDSKIQSDSVAAGGADYAKITSLAVRQAFAANEFANTPEKPLLFMKEISSDGNTNTVDVIFPFHPIAIYTNATLLKWLLDPLFINQEAGNWPKKYSIHDIGSNFPNATGHSDGNAEDQPLEECGNMVIMALAYAQRANDNAYLSQHYQILKQWTGYLIDEALIPANQISTDDFAGPAANQTNLAIKGIIGIEAMAQIANRTGNVADGQNYTRIAHDYITKWQKLGINSNASPPHTTFNYGNNSSYSLLYNLYADRELGLQLVPQSVYDMQSTFYKTKFNKYGVPLDTRHTYTKNDWEIFCAAIAASDTKSQFTSVIAKWLDQTPTNHGFGDLYDTISGDYPGINFLARPVVGGMFAFLALNSAPTSGVYLPRGS</sequence>
<gene>
    <name evidence="4" type="ORF">CKM354_000248600</name>
</gene>
<dbReference type="Pfam" id="PF16335">
    <property type="entry name" value="GtaA_6_Hairpin"/>
    <property type="match status" value="1"/>
</dbReference>
<evidence type="ECO:0000313" key="4">
    <source>
        <dbReference type="EMBL" id="GIZ39095.1"/>
    </source>
</evidence>
<evidence type="ECO:0000259" key="2">
    <source>
        <dbReference type="Pfam" id="PF16335"/>
    </source>
</evidence>
<proteinExistence type="predicted"/>
<dbReference type="GeneID" id="68288061"/>
<name>A0A9P3CEU3_9PEZI</name>
<dbReference type="AlphaFoldDB" id="A0A9P3CEU3"/>
<feature type="domain" description="Glutaminase A central" evidence="2">
    <location>
        <begin position="415"/>
        <end position="759"/>
    </location>
</feature>